<gene>
    <name evidence="5" type="ORF">FHS27_003453</name>
</gene>
<proteinExistence type="predicted"/>
<organism evidence="5 6">
    <name type="scientific">Aporhodopirellula rubra</name>
    <dbReference type="NCBI Taxonomy" id="980271"/>
    <lineage>
        <taxon>Bacteria</taxon>
        <taxon>Pseudomonadati</taxon>
        <taxon>Planctomycetota</taxon>
        <taxon>Planctomycetia</taxon>
        <taxon>Pirellulales</taxon>
        <taxon>Pirellulaceae</taxon>
        <taxon>Aporhodopirellula</taxon>
    </lineage>
</organism>
<evidence type="ECO:0000259" key="4">
    <source>
        <dbReference type="Pfam" id="PF01847"/>
    </source>
</evidence>
<name>A0A7W5E0U9_9BACT</name>
<dbReference type="Pfam" id="PF01847">
    <property type="entry name" value="VHL"/>
    <property type="match status" value="1"/>
</dbReference>
<dbReference type="Pfam" id="PF05960">
    <property type="entry name" value="DUF885"/>
    <property type="match status" value="1"/>
</dbReference>
<dbReference type="Pfam" id="PF00326">
    <property type="entry name" value="Peptidase_S9"/>
    <property type="match status" value="1"/>
</dbReference>
<dbReference type="SUPFAM" id="SSF82171">
    <property type="entry name" value="DPP6 N-terminal domain-like"/>
    <property type="match status" value="1"/>
</dbReference>
<dbReference type="GO" id="GO:0006508">
    <property type="term" value="P:proteolysis"/>
    <property type="evidence" value="ECO:0007669"/>
    <property type="project" value="InterPro"/>
</dbReference>
<dbReference type="Gene3D" id="2.60.40.780">
    <property type="entry name" value="von Hippel-Lindau disease tumour suppressor, beta domain"/>
    <property type="match status" value="1"/>
</dbReference>
<feature type="region of interest" description="Disordered" evidence="1">
    <location>
        <begin position="90"/>
        <end position="134"/>
    </location>
</feature>
<dbReference type="GO" id="GO:0008236">
    <property type="term" value="F:serine-type peptidase activity"/>
    <property type="evidence" value="ECO:0007669"/>
    <property type="project" value="InterPro"/>
</dbReference>
<dbReference type="InterPro" id="IPR036208">
    <property type="entry name" value="VHL_sf"/>
</dbReference>
<feature type="domain" description="Dipeptidylpeptidase IV N-terminal" evidence="3">
    <location>
        <begin position="272"/>
        <end position="518"/>
    </location>
</feature>
<evidence type="ECO:0000313" key="6">
    <source>
        <dbReference type="Proteomes" id="UP000536179"/>
    </source>
</evidence>
<feature type="domain" description="Peptidase S9 prolyl oligopeptidase catalytic" evidence="2">
    <location>
        <begin position="609"/>
        <end position="793"/>
    </location>
</feature>
<evidence type="ECO:0000256" key="1">
    <source>
        <dbReference type="SAM" id="MobiDB-lite"/>
    </source>
</evidence>
<feature type="compositionally biased region" description="Low complexity" evidence="1">
    <location>
        <begin position="106"/>
        <end position="118"/>
    </location>
</feature>
<feature type="compositionally biased region" description="Basic residues" evidence="1">
    <location>
        <begin position="209"/>
        <end position="220"/>
    </location>
</feature>
<protein>
    <submittedName>
        <fullName evidence="5">Fermentation-respiration switch protein FrsA (DUF1100 family)</fullName>
    </submittedName>
</protein>
<dbReference type="SUPFAM" id="SSF53474">
    <property type="entry name" value="alpha/beta-Hydrolases"/>
    <property type="match status" value="1"/>
</dbReference>
<dbReference type="PANTHER" id="PTHR11731:SF118">
    <property type="entry name" value="BLR1971 PROTEIN"/>
    <property type="match status" value="1"/>
</dbReference>
<evidence type="ECO:0000259" key="3">
    <source>
        <dbReference type="Pfam" id="PF00930"/>
    </source>
</evidence>
<dbReference type="Gene3D" id="3.40.50.1820">
    <property type="entry name" value="alpha/beta hydrolase"/>
    <property type="match status" value="1"/>
</dbReference>
<evidence type="ECO:0000313" key="5">
    <source>
        <dbReference type="EMBL" id="MBB3207628.1"/>
    </source>
</evidence>
<feature type="domain" description="von Hippel-Lindau disease tumour suppressor beta" evidence="4">
    <location>
        <begin position="127"/>
        <end position="180"/>
    </location>
</feature>
<dbReference type="InterPro" id="IPR010281">
    <property type="entry name" value="DUF885"/>
</dbReference>
<dbReference type="InterPro" id="IPR001375">
    <property type="entry name" value="Peptidase_S9_cat"/>
</dbReference>
<dbReference type="Proteomes" id="UP000536179">
    <property type="component" value="Unassembled WGS sequence"/>
</dbReference>
<evidence type="ECO:0000259" key="2">
    <source>
        <dbReference type="Pfam" id="PF00326"/>
    </source>
</evidence>
<dbReference type="InterPro" id="IPR050278">
    <property type="entry name" value="Serine_Prot_S9B/DPPIV"/>
</dbReference>
<reference evidence="5 6" key="1">
    <citation type="submission" date="2020-08" db="EMBL/GenBank/DDBJ databases">
        <title>Genomic Encyclopedia of Type Strains, Phase III (KMG-III): the genomes of soil and plant-associated and newly described type strains.</title>
        <authorList>
            <person name="Whitman W."/>
        </authorList>
    </citation>
    <scope>NUCLEOTIDE SEQUENCE [LARGE SCALE GENOMIC DNA]</scope>
    <source>
        <strain evidence="5 6">CECT 8075</strain>
    </source>
</reference>
<sequence length="1463" mass="165275">MAFIIEQPSLSTSLGSPMHLAMSSQNARLALVLIGAVITATSPSQADAANPGTASRTTNLRLTPHWIDDDHFWFERETRSGETEVVTVDAARGELTVQSPEEAEDSPNGPRSRRSTGSGFRGGIVPRSGSSDDDAEIEFVNKSDKTVQTFWVDGKGDRVPFAKLAPGETKRQHTYISHAWEVVGDDGTYFGSIVAEKSKTRAEIEKTFTRRQRRPSRRNRQREPIDDRVATEFAKLSTALREIEHQGEDETDDEETDKAASGAYELVSPRMSPDGKVLAAWRLTPAAKPTVYTIESSPAEGGRAKLNERAYALPGDEMDRYDLVAWNVDEQSVIELEIPTIDFGRPRIRWTHDHQMLFQKVDRGHQRFRLFHVDPIANRVDTRIDETTDTFIWSAHAGKVPLVTYLEDGDEVIYASEMSGYRHLYLVDLTGQNEMQPITKGDYLVRELIHVDEKTRLIDLVVGEYHDDQDPYHQHLIRVGMDDGQVTALTDGDGDHEYQFSPDRRYVIVNYSRVDAPPVHELRRTDDGSLVATLATAERIGDAATTLLPTRFSAKGRDGETDIWGIICFPENYDPNSKTQYPVVEAIYAGPHDSHVPKRYRSAQWYSDMTSLGFIVVRIDGMGTANRSKAFHDVCWHNLKDAGFPDRIAWMKAAAKQFPAMDLTRVGIYGTSAGGQNACGALLFHGDFYNAAVASCGCHDNRMDKASWNEQWMGYPVGPHYAQSSNIDNAGNLKGDLLLLVGELDSNVPPESTLRLVDALIKEDKRFDFLMIPGMGHSDGGRYGKQRTRDFFVEKLKPEIPTSTEPTRITAVDLSDIEPSSVASDATKLYEFDRDLLKRQLPIRIDPTHLTQMENFLSAWQKAIADLNADDASELRQKIADDRAGLAKNVQSSQTWFASVPFAKTIIDLCEPDRRGTPVAYADVASTLEQIDQQLDELLAEPSESITPSASSPESSDRQIAKEIKSAFASWRRFYSDYDPQFDWWSGDLAKTIEKKLEKWRPVIKHEVASKASHANGEMPSMFDTTYPDLDPYLSSQGSIMPGVMRRYRSEMRDTPKSDRANWLHEWLMELESLPFAAKPFEQWSRGDQVDYHRLHQDIEYRLATSVKRKTPAVISKSADGSGIEGTVVGRDRLMLELRREFIDHTPEELIALAEQGYVECRKEMVNAAREMGFGDDWQTAVEKIKTMHVPVGQQPNLIRQTANDSIAWLRDADMLTVDRFAEKSWRMIMMTPQRQLVNPFFTGGEVISVSFPTRQMTADQQRQSLRGNNKPFARATVHHELIPGHHLQAFQTSRYQSHRAEFGTPFWLEGWAVYWEFLLYDDGFARTPEERLGFLVWRAHRYARILFSLRFHLGQLTPDQCVDFLVDNVGFDRINAEAEVRRSVGPDYPPLYQAAYMIGAMQLSELRDRYVKNGGTAKSFHDQVMQQGSLPISLLQAIVLEQNITIESPPMWTFDAKMVAAP</sequence>
<dbReference type="InterPro" id="IPR024053">
    <property type="entry name" value="VHL_beta_dom"/>
</dbReference>
<dbReference type="Gene3D" id="2.140.10.30">
    <property type="entry name" value="Dipeptidylpeptidase IV, N-terminal domain"/>
    <property type="match status" value="1"/>
</dbReference>
<dbReference type="EMBL" id="JACHXU010000011">
    <property type="protein sequence ID" value="MBB3207628.1"/>
    <property type="molecule type" value="Genomic_DNA"/>
</dbReference>
<dbReference type="Pfam" id="PF00930">
    <property type="entry name" value="DPPIV_N"/>
    <property type="match status" value="1"/>
</dbReference>
<dbReference type="InterPro" id="IPR029058">
    <property type="entry name" value="AB_hydrolase_fold"/>
</dbReference>
<dbReference type="InterPro" id="IPR037140">
    <property type="entry name" value="VHL_beta_dom_sf"/>
</dbReference>
<comment type="caution">
    <text evidence="5">The sequence shown here is derived from an EMBL/GenBank/DDBJ whole genome shotgun (WGS) entry which is preliminary data.</text>
</comment>
<keyword evidence="6" id="KW-1185">Reference proteome</keyword>
<accession>A0A7W5E0U9</accession>
<dbReference type="PANTHER" id="PTHR11731">
    <property type="entry name" value="PROTEASE FAMILY S9B,C DIPEPTIDYL-PEPTIDASE IV-RELATED"/>
    <property type="match status" value="1"/>
</dbReference>
<dbReference type="InterPro" id="IPR002469">
    <property type="entry name" value="Peptidase_S9B_N"/>
</dbReference>
<dbReference type="SUPFAM" id="SSF49468">
    <property type="entry name" value="VHL"/>
    <property type="match status" value="1"/>
</dbReference>
<feature type="region of interest" description="Disordered" evidence="1">
    <location>
        <begin position="208"/>
        <end position="228"/>
    </location>
</feature>